<dbReference type="InterPro" id="IPR052636">
    <property type="entry name" value="UDP-D-xylose:L-fucose_XylT"/>
</dbReference>
<organism evidence="2">
    <name type="scientific">Noctiluca scintillans</name>
    <name type="common">Sea sparkle</name>
    <name type="synonym">Red tide dinoflagellate</name>
    <dbReference type="NCBI Taxonomy" id="2966"/>
    <lineage>
        <taxon>Eukaryota</taxon>
        <taxon>Sar</taxon>
        <taxon>Alveolata</taxon>
        <taxon>Dinophyceae</taxon>
        <taxon>Noctilucales</taxon>
        <taxon>Noctilucaceae</taxon>
        <taxon>Noctiluca</taxon>
    </lineage>
</organism>
<dbReference type="GO" id="GO:0005794">
    <property type="term" value="C:Golgi apparatus"/>
    <property type="evidence" value="ECO:0007669"/>
    <property type="project" value="TreeGrafter"/>
</dbReference>
<gene>
    <name evidence="2" type="ORF">NSCI0253_LOCUS35280</name>
</gene>
<proteinExistence type="predicted"/>
<dbReference type="GO" id="GO:0016757">
    <property type="term" value="F:glycosyltransferase activity"/>
    <property type="evidence" value="ECO:0007669"/>
    <property type="project" value="TreeGrafter"/>
</dbReference>
<dbReference type="InterPro" id="IPR005069">
    <property type="entry name" value="Nucl-diP-sugar_transferase"/>
</dbReference>
<dbReference type="PANTHER" id="PTHR47032:SF1">
    <property type="entry name" value="UDP-D-XYLOSE:L-FUCOSE ALPHA-1,3-D-XYLOSYLTRANSFERASE-RELATED"/>
    <property type="match status" value="1"/>
</dbReference>
<dbReference type="EMBL" id="HBFQ01049477">
    <property type="protein sequence ID" value="CAD8860925.1"/>
    <property type="molecule type" value="Transcribed_RNA"/>
</dbReference>
<evidence type="ECO:0000313" key="2">
    <source>
        <dbReference type="EMBL" id="CAD8860925.1"/>
    </source>
</evidence>
<feature type="domain" description="Nucleotide-diphospho-sugar transferase" evidence="1">
    <location>
        <begin position="118"/>
        <end position="301"/>
    </location>
</feature>
<dbReference type="PANTHER" id="PTHR47032">
    <property type="entry name" value="UDP-D-XYLOSE:L-FUCOSE ALPHA-1,3-D-XYLOSYLTRANSFERASE-RELATED"/>
    <property type="match status" value="1"/>
</dbReference>
<accession>A0A7S1FEE9</accession>
<protein>
    <recommendedName>
        <fullName evidence="1">Nucleotide-diphospho-sugar transferase domain-containing protein</fullName>
    </recommendedName>
</protein>
<name>A0A7S1FEE9_NOCSC</name>
<reference evidence="2" key="1">
    <citation type="submission" date="2021-01" db="EMBL/GenBank/DDBJ databases">
        <authorList>
            <person name="Corre E."/>
            <person name="Pelletier E."/>
            <person name="Niang G."/>
            <person name="Scheremetjew M."/>
            <person name="Finn R."/>
            <person name="Kale V."/>
            <person name="Holt S."/>
            <person name="Cochrane G."/>
            <person name="Meng A."/>
            <person name="Brown T."/>
            <person name="Cohen L."/>
        </authorList>
    </citation>
    <scope>NUCLEOTIDE SEQUENCE</scope>
</reference>
<sequence length="310" mass="34557">MAQAGSASSPSNRGLRKYMVAGVFALVLWQVVGALRIGSDRPAFATGCAPFPNKRVVLLSLSASYADFLRNWFATSSKYLTDDDVVVIVAEDDEALRLVTDATTAQQIGRAYTVMDSTGRLLHNETEPKKVSFLSWSEEEDFRYRAVTGAKPSRMLSLLEQGCTVYWSDIDAVWTNSVWDDVASLGVHDLYVPDDSGDESWTVVEEDGNWNLCTCQMYIQPTDAVKTMFRLWVSLTTPDADSDQVTFNEVMKKDHFGSKTVDLAVLPFGKFPPGPATEAQHNPTVVHANWLSELEDKTEFLRKFNLWSLS</sequence>
<evidence type="ECO:0000259" key="1">
    <source>
        <dbReference type="Pfam" id="PF03407"/>
    </source>
</evidence>
<dbReference type="Pfam" id="PF03407">
    <property type="entry name" value="Nucleotid_trans"/>
    <property type="match status" value="1"/>
</dbReference>
<dbReference type="AlphaFoldDB" id="A0A7S1FEE9"/>